<protein>
    <submittedName>
        <fullName evidence="1">Beta-1,3-glucan-binding protein</fullName>
    </submittedName>
</protein>
<reference evidence="1 2" key="1">
    <citation type="submission" date="2018-04" db="EMBL/GenBank/DDBJ databases">
        <authorList>
            <person name="Zhang X."/>
            <person name="Yuan J."/>
            <person name="Li F."/>
            <person name="Xiang J."/>
        </authorList>
    </citation>
    <scope>NUCLEOTIDE SEQUENCE [LARGE SCALE GENOMIC DNA]</scope>
    <source>
        <tissue evidence="1">Muscle</tissue>
    </source>
</reference>
<dbReference type="EMBL" id="QCYY01002421">
    <property type="protein sequence ID" value="ROT70465.1"/>
    <property type="molecule type" value="Genomic_DNA"/>
</dbReference>
<dbReference type="OrthoDB" id="6484170at2759"/>
<proteinExistence type="predicted"/>
<comment type="caution">
    <text evidence="1">The sequence shown here is derived from an EMBL/GenBank/DDBJ whole genome shotgun (WGS) entry which is preliminary data.</text>
</comment>
<organism evidence="1 2">
    <name type="scientific">Penaeus vannamei</name>
    <name type="common">Whiteleg shrimp</name>
    <name type="synonym">Litopenaeus vannamei</name>
    <dbReference type="NCBI Taxonomy" id="6689"/>
    <lineage>
        <taxon>Eukaryota</taxon>
        <taxon>Metazoa</taxon>
        <taxon>Ecdysozoa</taxon>
        <taxon>Arthropoda</taxon>
        <taxon>Crustacea</taxon>
        <taxon>Multicrustacea</taxon>
        <taxon>Malacostraca</taxon>
        <taxon>Eumalacostraca</taxon>
        <taxon>Eucarida</taxon>
        <taxon>Decapoda</taxon>
        <taxon>Dendrobranchiata</taxon>
        <taxon>Penaeoidea</taxon>
        <taxon>Penaeidae</taxon>
        <taxon>Penaeus</taxon>
    </lineage>
</organism>
<sequence>MAGKVNTIVDGFFKTSDFDWKSNLGIYADKDKANVNFKINADGNEYMAKFEGTRTSLLVESNFVKHILVDAHVTSTQDMRKLHVAAEWDKDVDPTKAFVIDGQFANGEIGAEFKYGDREVSILGKLIDSGVEVETKWASDKRIFVNVHYTLGNTNSLAATVQTPFQGWEKQDATFTFSIKDYEVESRFSATWKNTQQMALIVTGKVEPGLFTNALSTKVAFTSTFDNYERIEFSLDHNMVDSTIKTHLEGAWNQEKMEGNFQLTPNTNGVDARATFTSPVTENILVTLHHEYGDREVSILGKLIDSGVEVETKWASDKRILSMFTTLGNTNSLAATVQTPFQVAFTSTFDNYERIEFSLDHNMVDSTIKTHLEGAWNQEKMEGNFQLTPNTNGVDARATFTSPVTENILVTLHHELLNKQLSTTFEVKYGQEISTATATGHVD</sequence>
<gene>
    <name evidence="1" type="ORF">C7M84_011251</name>
</gene>
<dbReference type="Proteomes" id="UP000283509">
    <property type="component" value="Unassembled WGS sequence"/>
</dbReference>
<name>A0A423T231_PENVA</name>
<keyword evidence="2" id="KW-1185">Reference proteome</keyword>
<accession>A0A423T231</accession>
<dbReference type="AlphaFoldDB" id="A0A423T231"/>
<reference evidence="1 2" key="2">
    <citation type="submission" date="2019-01" db="EMBL/GenBank/DDBJ databases">
        <title>The decoding of complex shrimp genome reveals the adaptation for benthos swimmer, frequently molting mechanism and breeding impact on genome.</title>
        <authorList>
            <person name="Sun Y."/>
            <person name="Gao Y."/>
            <person name="Yu Y."/>
        </authorList>
    </citation>
    <scope>NUCLEOTIDE SEQUENCE [LARGE SCALE GENOMIC DNA]</scope>
    <source>
        <tissue evidence="1">Muscle</tissue>
    </source>
</reference>
<evidence type="ECO:0000313" key="2">
    <source>
        <dbReference type="Proteomes" id="UP000283509"/>
    </source>
</evidence>
<evidence type="ECO:0000313" key="1">
    <source>
        <dbReference type="EMBL" id="ROT70465.1"/>
    </source>
</evidence>